<comment type="similarity">
    <text evidence="3">Belongs to the acetyltransferase family. RimJ subfamily.</text>
</comment>
<dbReference type="PROSITE" id="PS51186">
    <property type="entry name" value="GNAT"/>
    <property type="match status" value="1"/>
</dbReference>
<reference evidence="5" key="1">
    <citation type="submission" date="2024-06" db="EMBL/GenBank/DDBJ databases">
        <title>Draft genome sequence of Microbacterium sp. strain A8/3-1, isolated from Oxytropis tragacanthoides Fisch. ex DC. Root nodules in the Altai region of Russia.</title>
        <authorList>
            <person name="Sazanova A."/>
            <person name="Guro P."/>
            <person name="Kuznetsova I."/>
            <person name="Belimov A."/>
            <person name="Safronova V."/>
        </authorList>
    </citation>
    <scope>NUCLEOTIDE SEQUENCE</scope>
    <source>
        <strain evidence="5">A8/3-1</strain>
    </source>
</reference>
<evidence type="ECO:0000256" key="1">
    <source>
        <dbReference type="ARBA" id="ARBA00022679"/>
    </source>
</evidence>
<protein>
    <submittedName>
        <fullName evidence="5">GNAT family protein</fullName>
        <ecNumber evidence="5">2.-.-.-</ecNumber>
    </submittedName>
</protein>
<dbReference type="InterPro" id="IPR000182">
    <property type="entry name" value="GNAT_dom"/>
</dbReference>
<dbReference type="PANTHER" id="PTHR43792:SF8">
    <property type="entry name" value="[RIBOSOMAL PROTEIN US5]-ALANINE N-ACETYLTRANSFERASE"/>
    <property type="match status" value="1"/>
</dbReference>
<dbReference type="Pfam" id="PF13302">
    <property type="entry name" value="Acetyltransf_3"/>
    <property type="match status" value="1"/>
</dbReference>
<dbReference type="EC" id="2.-.-.-" evidence="5"/>
<keyword evidence="2" id="KW-0012">Acyltransferase</keyword>
<evidence type="ECO:0000256" key="3">
    <source>
        <dbReference type="ARBA" id="ARBA00038502"/>
    </source>
</evidence>
<name>A0AAU7VZT3_9MICO</name>
<feature type="domain" description="N-acetyltransferase" evidence="4">
    <location>
        <begin position="28"/>
        <end position="183"/>
    </location>
</feature>
<dbReference type="InterPro" id="IPR016181">
    <property type="entry name" value="Acyl_CoA_acyltransferase"/>
</dbReference>
<dbReference type="InterPro" id="IPR051531">
    <property type="entry name" value="N-acetyltransferase"/>
</dbReference>
<dbReference type="SUPFAM" id="SSF55729">
    <property type="entry name" value="Acyl-CoA N-acyltransferases (Nat)"/>
    <property type="match status" value="1"/>
</dbReference>
<evidence type="ECO:0000313" key="5">
    <source>
        <dbReference type="EMBL" id="XBX79243.1"/>
    </source>
</evidence>
<dbReference type="GO" id="GO:0008999">
    <property type="term" value="F:protein-N-terminal-alanine acetyltransferase activity"/>
    <property type="evidence" value="ECO:0007669"/>
    <property type="project" value="TreeGrafter"/>
</dbReference>
<dbReference type="RefSeq" id="WP_350352319.1">
    <property type="nucleotide sequence ID" value="NZ_CP158357.1"/>
</dbReference>
<proteinExistence type="inferred from homology"/>
<dbReference type="EMBL" id="CP158357">
    <property type="protein sequence ID" value="XBX79243.1"/>
    <property type="molecule type" value="Genomic_DNA"/>
</dbReference>
<keyword evidence="1 5" id="KW-0808">Transferase</keyword>
<dbReference type="Gene3D" id="3.40.630.30">
    <property type="match status" value="1"/>
</dbReference>
<sequence>MSLSESHLRLDAEHTLRPVRRGDGAPLARAYLANREHLAPWEPTRAESFFTEEFQERHARECETDAASGRSIRFLIESDDGEIRGRMNLNNIVRGAFWSADLGYWIDVSRLRRGLASRAVERVAAYAGEELRLHRLQAATLLHNVGSQRVLAESGFERIGLAPRYLRIAGEWQDHLLFQLLLEEPLSPRQERP</sequence>
<dbReference type="PANTHER" id="PTHR43792">
    <property type="entry name" value="GNAT FAMILY, PUTATIVE (AFU_ORTHOLOGUE AFUA_3G00765)-RELATED-RELATED"/>
    <property type="match status" value="1"/>
</dbReference>
<dbReference type="GO" id="GO:0005737">
    <property type="term" value="C:cytoplasm"/>
    <property type="evidence" value="ECO:0007669"/>
    <property type="project" value="TreeGrafter"/>
</dbReference>
<gene>
    <name evidence="5" type="ORF">ABS642_03895</name>
</gene>
<organism evidence="5">
    <name type="scientific">Microbacterium sp. A8/3-1</name>
    <dbReference type="NCBI Taxonomy" id="3160749"/>
    <lineage>
        <taxon>Bacteria</taxon>
        <taxon>Bacillati</taxon>
        <taxon>Actinomycetota</taxon>
        <taxon>Actinomycetes</taxon>
        <taxon>Micrococcales</taxon>
        <taxon>Microbacteriaceae</taxon>
        <taxon>Microbacterium</taxon>
    </lineage>
</organism>
<accession>A0AAU7VZT3</accession>
<evidence type="ECO:0000259" key="4">
    <source>
        <dbReference type="PROSITE" id="PS51186"/>
    </source>
</evidence>
<dbReference type="AlphaFoldDB" id="A0AAU7VZT3"/>
<evidence type="ECO:0000256" key="2">
    <source>
        <dbReference type="ARBA" id="ARBA00023315"/>
    </source>
</evidence>